<proteinExistence type="predicted"/>
<dbReference type="EMBL" id="CBXI010000019">
    <property type="protein sequence ID" value="CDL91146.1"/>
    <property type="molecule type" value="Genomic_DNA"/>
</dbReference>
<protein>
    <recommendedName>
        <fullName evidence="3">Spo0E like sporulation regulatory protein</fullName>
    </recommendedName>
</protein>
<dbReference type="AlphaFoldDB" id="W6N4N1"/>
<dbReference type="Pfam" id="PF09388">
    <property type="entry name" value="SpoOE-like"/>
    <property type="match status" value="1"/>
</dbReference>
<evidence type="ECO:0008006" key="3">
    <source>
        <dbReference type="Google" id="ProtNLM"/>
    </source>
</evidence>
<gene>
    <name evidence="1" type="ORF">CTDIVETGP_1216</name>
</gene>
<dbReference type="InterPro" id="IPR037208">
    <property type="entry name" value="Spo0E-like_sf"/>
</dbReference>
<evidence type="ECO:0000313" key="1">
    <source>
        <dbReference type="EMBL" id="CDL91146.1"/>
    </source>
</evidence>
<dbReference type="InterPro" id="IPR018540">
    <property type="entry name" value="Spo0E-like"/>
</dbReference>
<sequence length="55" mass="6602">MVGNVKYMKNLLDEVLEKLRDKLNKMMDSDEYTDAEILKVSQKLDELIVYYYKSH</sequence>
<comment type="caution">
    <text evidence="1">The sequence shown here is derived from an EMBL/GenBank/DDBJ whole genome shotgun (WGS) entry which is preliminary data.</text>
</comment>
<dbReference type="GO" id="GO:0043937">
    <property type="term" value="P:regulation of sporulation"/>
    <property type="evidence" value="ECO:0007669"/>
    <property type="project" value="InterPro"/>
</dbReference>
<reference evidence="1 2" key="1">
    <citation type="journal article" date="2015" name="Genome Announc.">
        <title>Draft Genome Sequence of Clostridium tyrobutyricum Strain DIVETGP, Isolated from Cow's Milk for Grana Padano Production.</title>
        <authorList>
            <person name="Soggiu A."/>
            <person name="Piras C."/>
            <person name="Gaiarsa S."/>
            <person name="Sassera D."/>
            <person name="Roncada P."/>
            <person name="Bendixen E."/>
            <person name="Brasca M."/>
            <person name="Bonizzi L."/>
        </authorList>
    </citation>
    <scope>NUCLEOTIDE SEQUENCE [LARGE SCALE GENOMIC DNA]</scope>
    <source>
        <strain evidence="1 2">DIVETGP</strain>
    </source>
</reference>
<accession>W6N4N1</accession>
<name>W6N4N1_CLOTY</name>
<organism evidence="1 2">
    <name type="scientific">Clostridium tyrobutyricum DIVETGP</name>
    <dbReference type="NCBI Taxonomy" id="1408889"/>
    <lineage>
        <taxon>Bacteria</taxon>
        <taxon>Bacillati</taxon>
        <taxon>Bacillota</taxon>
        <taxon>Clostridia</taxon>
        <taxon>Eubacteriales</taxon>
        <taxon>Clostridiaceae</taxon>
        <taxon>Clostridium</taxon>
    </lineage>
</organism>
<dbReference type="Gene3D" id="4.10.280.10">
    <property type="entry name" value="Helix-loop-helix DNA-binding domain"/>
    <property type="match status" value="1"/>
</dbReference>
<dbReference type="GO" id="GO:0046983">
    <property type="term" value="F:protein dimerization activity"/>
    <property type="evidence" value="ECO:0007669"/>
    <property type="project" value="InterPro"/>
</dbReference>
<evidence type="ECO:0000313" key="2">
    <source>
        <dbReference type="Proteomes" id="UP000019482"/>
    </source>
</evidence>
<dbReference type="Proteomes" id="UP000019482">
    <property type="component" value="Unassembled WGS sequence"/>
</dbReference>
<dbReference type="InterPro" id="IPR036638">
    <property type="entry name" value="HLH_DNA-bd_sf"/>
</dbReference>
<dbReference type="SUPFAM" id="SSF140500">
    <property type="entry name" value="BAS1536-like"/>
    <property type="match status" value="1"/>
</dbReference>
<keyword evidence="2" id="KW-1185">Reference proteome</keyword>